<dbReference type="InterPro" id="IPR011123">
    <property type="entry name" value="Y_Y_Y"/>
</dbReference>
<dbReference type="Gene3D" id="1.10.10.10">
    <property type="entry name" value="Winged helix-like DNA-binding domain superfamily/Winged helix DNA-binding domain"/>
    <property type="match status" value="1"/>
</dbReference>
<evidence type="ECO:0000256" key="3">
    <source>
        <dbReference type="SAM" id="SignalP"/>
    </source>
</evidence>
<feature type="domain" description="HTH luxR-type" evidence="4">
    <location>
        <begin position="901"/>
        <end position="958"/>
    </location>
</feature>
<keyword evidence="6" id="KW-1185">Reference proteome</keyword>
<evidence type="ECO:0000256" key="2">
    <source>
        <dbReference type="SAM" id="Phobius"/>
    </source>
</evidence>
<feature type="transmembrane region" description="Helical" evidence="2">
    <location>
        <begin position="749"/>
        <end position="769"/>
    </location>
</feature>
<proteinExistence type="predicted"/>
<dbReference type="InterPro" id="IPR011047">
    <property type="entry name" value="Quinoprotein_ADH-like_sf"/>
</dbReference>
<dbReference type="EMBL" id="JAETXX010000001">
    <property type="protein sequence ID" value="MCF8713750.1"/>
    <property type="molecule type" value="Genomic_DNA"/>
</dbReference>
<dbReference type="SUPFAM" id="SSF46894">
    <property type="entry name" value="C-terminal effector domain of the bipartite response regulators"/>
    <property type="match status" value="1"/>
</dbReference>
<gene>
    <name evidence="5" type="ORF">JM658_02835</name>
</gene>
<evidence type="ECO:0000259" key="4">
    <source>
        <dbReference type="SMART" id="SM00421"/>
    </source>
</evidence>
<keyword evidence="2" id="KW-1133">Transmembrane helix</keyword>
<dbReference type="InterPro" id="IPR015943">
    <property type="entry name" value="WD40/YVTN_repeat-like_dom_sf"/>
</dbReference>
<sequence length="962" mass="111378">MKLSLLYFHLLLSIFAYEAHSQSNFSEIFNEISTQPEVIHYYRNDFKGDTEFWSSCIGNDGVLYFGNNDGILIYNGEDWQKIKLPNSSSVRSLLTTTDGTIYAGGFNEFGTLSRDSLGNYHYSSLIKKLRLEGQELENLEQAHEIDNNIIFRFYKELIVMSENRKTIIPSTTDFMHASIVNNTYYVQDMTVGILSFDPNKNELSLVLKNEDLKNVSVKGILPTNNINELLIILENGKIYKGNLKTKKLTLWEDIFPDQHKDLVVSTIKKGDNYLIGTLGSRIKMLDANGKLTSHPEAFNEIQNPSVLNFMTTENGLWVMQYNGLDFINYDTSSFKFFESSKIYDLKLFNDKLYVATNKGVYVSTFEAENPKKVSFKLIEDLQGQAWTFDEYKGQLLIGHHKGLYHIIDDKAERITTSGTWKTIIIPNKEDELLACGYTGLQLIKKEGDSFKLVNKIIGFEESTRDIIAADQANTYWICHGYKGVFKIKINNAYNHVYSIDHYTDTNGFESPFNINVFRWNGDIVFTSNTGIFEYNNSINTFEPYEELNSIFDASKNTRKILQKRDTTWAVQDDEITFLTESDSLHKLNTRPFLKAKGQLNRGMESILPLPENRVLIGTTDGVYLFNLNANKDKNVETNITKVTMFQGQHKTLVPIKEESSHKLPNDTDVLRIDFATPNLISGSEIEFQYQLEGLNLGWSEWTETNFKEYSHLQPGDYTFNVRSRDLKGGKGNIASYTFTVTPKWYQTTLFKVLLILIFLFSLWIGYLLIRRSLEKENSKIQAENLKAKKLLELEIERLKLKHDKEKVEEDKKILEKDVITKSKELANYTMQLVNKKDIVQELQGDLKELRQLVKTQLSKDKISDIFRKLQQHKIGEEYMEVFDVNFENVHHQFFEKLNKINPKLSKKDLRLCAFIKMDLTNKEISPLLNISIRGVETLRYRLRKKLNLETEENLHEFLKELN</sequence>
<evidence type="ECO:0000256" key="1">
    <source>
        <dbReference type="SAM" id="Coils"/>
    </source>
</evidence>
<evidence type="ECO:0000313" key="6">
    <source>
        <dbReference type="Proteomes" id="UP000829517"/>
    </source>
</evidence>
<dbReference type="Gene3D" id="2.130.10.10">
    <property type="entry name" value="YVTN repeat-like/Quinoprotein amine dehydrogenase"/>
    <property type="match status" value="2"/>
</dbReference>
<dbReference type="Gene3D" id="2.60.40.10">
    <property type="entry name" value="Immunoglobulins"/>
    <property type="match status" value="1"/>
</dbReference>
<dbReference type="RefSeq" id="WP_236957710.1">
    <property type="nucleotide sequence ID" value="NZ_JAETXX010000001.1"/>
</dbReference>
<dbReference type="Proteomes" id="UP000829517">
    <property type="component" value="Unassembled WGS sequence"/>
</dbReference>
<dbReference type="InterPro" id="IPR013783">
    <property type="entry name" value="Ig-like_fold"/>
</dbReference>
<dbReference type="InterPro" id="IPR016032">
    <property type="entry name" value="Sig_transdc_resp-reg_C-effctor"/>
</dbReference>
<dbReference type="SUPFAM" id="SSF50998">
    <property type="entry name" value="Quinoprotein alcohol dehydrogenase-like"/>
    <property type="match status" value="1"/>
</dbReference>
<dbReference type="InterPro" id="IPR036388">
    <property type="entry name" value="WH-like_DNA-bd_sf"/>
</dbReference>
<keyword evidence="2" id="KW-0472">Membrane</keyword>
<dbReference type="InterPro" id="IPR000792">
    <property type="entry name" value="Tscrpt_reg_LuxR_C"/>
</dbReference>
<dbReference type="Pfam" id="PF07495">
    <property type="entry name" value="Y_Y_Y"/>
    <property type="match status" value="1"/>
</dbReference>
<feature type="chain" id="PRO_5045881193" description="HTH luxR-type domain-containing protein" evidence="3">
    <location>
        <begin position="19"/>
        <end position="962"/>
    </location>
</feature>
<reference evidence="5 6" key="1">
    <citation type="submission" date="2021-01" db="EMBL/GenBank/DDBJ databases">
        <title>Genome sequencing of Joostella atrarenae M1-2 (= KCTC 23194).</title>
        <authorList>
            <person name="Zakaria M.R."/>
            <person name="Lam M.Q."/>
            <person name="Chong C.S."/>
        </authorList>
    </citation>
    <scope>NUCLEOTIDE SEQUENCE [LARGE SCALE GENOMIC DNA]</scope>
    <source>
        <strain evidence="5 6">M1-2</strain>
    </source>
</reference>
<organism evidence="5 6">
    <name type="scientific">Joostella atrarenae</name>
    <dbReference type="NCBI Taxonomy" id="679257"/>
    <lineage>
        <taxon>Bacteria</taxon>
        <taxon>Pseudomonadati</taxon>
        <taxon>Bacteroidota</taxon>
        <taxon>Flavobacteriia</taxon>
        <taxon>Flavobacteriales</taxon>
        <taxon>Flavobacteriaceae</taxon>
        <taxon>Joostella</taxon>
    </lineage>
</organism>
<comment type="caution">
    <text evidence="5">The sequence shown here is derived from an EMBL/GenBank/DDBJ whole genome shotgun (WGS) entry which is preliminary data.</text>
</comment>
<protein>
    <recommendedName>
        <fullName evidence="4">HTH luxR-type domain-containing protein</fullName>
    </recommendedName>
</protein>
<feature type="signal peptide" evidence="3">
    <location>
        <begin position="1"/>
        <end position="18"/>
    </location>
</feature>
<dbReference type="SMART" id="SM00421">
    <property type="entry name" value="HTH_LUXR"/>
    <property type="match status" value="1"/>
</dbReference>
<keyword evidence="2" id="KW-0812">Transmembrane</keyword>
<accession>A0ABS9IZZ7</accession>
<feature type="coiled-coil region" evidence="1">
    <location>
        <begin position="770"/>
        <end position="859"/>
    </location>
</feature>
<keyword evidence="3" id="KW-0732">Signal</keyword>
<name>A0ABS9IZZ7_9FLAO</name>
<keyword evidence="1" id="KW-0175">Coiled coil</keyword>
<evidence type="ECO:0000313" key="5">
    <source>
        <dbReference type="EMBL" id="MCF8713750.1"/>
    </source>
</evidence>